<evidence type="ECO:0000256" key="7">
    <source>
        <dbReference type="ARBA" id="ARBA00022692"/>
    </source>
</evidence>
<evidence type="ECO:0000256" key="4">
    <source>
        <dbReference type="ARBA" id="ARBA00022448"/>
    </source>
</evidence>
<evidence type="ECO:0000259" key="20">
    <source>
        <dbReference type="PROSITE" id="PS50857"/>
    </source>
</evidence>
<evidence type="ECO:0000256" key="5">
    <source>
        <dbReference type="ARBA" id="ARBA00022617"/>
    </source>
</evidence>
<dbReference type="PROSITE" id="PS51257">
    <property type="entry name" value="PROKAR_LIPOPROTEIN"/>
    <property type="match status" value="1"/>
</dbReference>
<evidence type="ECO:0000256" key="17">
    <source>
        <dbReference type="ARBA" id="ARBA00047816"/>
    </source>
</evidence>
<evidence type="ECO:0000313" key="23">
    <source>
        <dbReference type="Proteomes" id="UP000186364"/>
    </source>
</evidence>
<gene>
    <name evidence="22" type="ORF">BJF93_13910</name>
</gene>
<comment type="subcellular location">
    <subcellularLocation>
        <location evidence="1">Membrane</location>
        <topology evidence="1">Multi-pass membrane protein</topology>
    </subcellularLocation>
</comment>
<evidence type="ECO:0000256" key="15">
    <source>
        <dbReference type="ARBA" id="ARBA00024688"/>
    </source>
</evidence>
<dbReference type="GO" id="GO:0004129">
    <property type="term" value="F:cytochrome-c oxidase activity"/>
    <property type="evidence" value="ECO:0007669"/>
    <property type="project" value="UniProtKB-EC"/>
</dbReference>
<reference evidence="22 23" key="1">
    <citation type="submission" date="2016-09" db="EMBL/GenBank/DDBJ databases">
        <title>Rhizobium sp. nov., a novel species isolated from the rice rhizosphere.</title>
        <authorList>
            <person name="Zhao J."/>
            <person name="Zhang X."/>
        </authorList>
    </citation>
    <scope>NUCLEOTIDE SEQUENCE [LARGE SCALE GENOMIC DNA]</scope>
    <source>
        <strain evidence="22 23">1.7048</strain>
    </source>
</reference>
<dbReference type="Proteomes" id="UP000186364">
    <property type="component" value="Unassembled WGS sequence"/>
</dbReference>
<dbReference type="PANTHER" id="PTHR22888">
    <property type="entry name" value="CYTOCHROME C OXIDASE, SUBUNIT II"/>
    <property type="match status" value="1"/>
</dbReference>
<comment type="catalytic activity">
    <reaction evidence="17">
        <text>4 Fe(II)-[cytochrome c] + O2 + 8 H(+)(in) = 4 Fe(III)-[cytochrome c] + 2 H2O + 4 H(+)(out)</text>
        <dbReference type="Rhea" id="RHEA:11436"/>
        <dbReference type="Rhea" id="RHEA-COMP:10350"/>
        <dbReference type="Rhea" id="RHEA-COMP:14399"/>
        <dbReference type="ChEBI" id="CHEBI:15377"/>
        <dbReference type="ChEBI" id="CHEBI:15378"/>
        <dbReference type="ChEBI" id="CHEBI:15379"/>
        <dbReference type="ChEBI" id="CHEBI:29033"/>
        <dbReference type="ChEBI" id="CHEBI:29034"/>
        <dbReference type="EC" id="7.1.1.9"/>
    </reaction>
</comment>
<dbReference type="PANTHER" id="PTHR22888:SF9">
    <property type="entry name" value="CYTOCHROME C OXIDASE SUBUNIT 2"/>
    <property type="match status" value="1"/>
</dbReference>
<dbReference type="Gene3D" id="2.60.40.420">
    <property type="entry name" value="Cupredoxins - blue copper proteins"/>
    <property type="match status" value="1"/>
</dbReference>
<dbReference type="Pfam" id="PF00034">
    <property type="entry name" value="Cytochrom_C"/>
    <property type="match status" value="1"/>
</dbReference>
<protein>
    <recommendedName>
        <fullName evidence="3">cytochrome-c oxidase</fullName>
        <ecNumber evidence="3">7.1.1.9</ecNumber>
    </recommendedName>
    <alternativeName>
        <fullName evidence="16">Cytochrome aa3 subunit 2</fullName>
    </alternativeName>
</protein>
<dbReference type="OrthoDB" id="9781261at2"/>
<evidence type="ECO:0000256" key="8">
    <source>
        <dbReference type="ARBA" id="ARBA00022723"/>
    </source>
</evidence>
<evidence type="ECO:0000256" key="1">
    <source>
        <dbReference type="ARBA" id="ARBA00004141"/>
    </source>
</evidence>
<evidence type="ECO:0000256" key="11">
    <source>
        <dbReference type="ARBA" id="ARBA00022989"/>
    </source>
</evidence>
<feature type="transmembrane region" description="Helical" evidence="19">
    <location>
        <begin position="36"/>
        <end position="60"/>
    </location>
</feature>
<comment type="caution">
    <text evidence="22">The sequence shown here is derived from an EMBL/GenBank/DDBJ whole genome shotgun (WGS) entry which is preliminary data.</text>
</comment>
<accession>A0A1Q9ARC6</accession>
<feature type="transmembrane region" description="Helical" evidence="19">
    <location>
        <begin position="81"/>
        <end position="100"/>
    </location>
</feature>
<keyword evidence="9" id="KW-1278">Translocase</keyword>
<dbReference type="Pfam" id="PF00116">
    <property type="entry name" value="COX2"/>
    <property type="match status" value="1"/>
</dbReference>
<dbReference type="InterPro" id="IPR002429">
    <property type="entry name" value="CcO_II-like_C"/>
</dbReference>
<keyword evidence="8 18" id="KW-0479">Metal-binding</keyword>
<dbReference type="SUPFAM" id="SSF49503">
    <property type="entry name" value="Cupredoxins"/>
    <property type="match status" value="1"/>
</dbReference>
<evidence type="ECO:0000256" key="18">
    <source>
        <dbReference type="PROSITE-ProRule" id="PRU00433"/>
    </source>
</evidence>
<evidence type="ECO:0000256" key="2">
    <source>
        <dbReference type="ARBA" id="ARBA00007866"/>
    </source>
</evidence>
<keyword evidence="4" id="KW-0813">Transport</keyword>
<dbReference type="RefSeq" id="WP_075629836.1">
    <property type="nucleotide sequence ID" value="NZ_FOAM01000007.1"/>
</dbReference>
<sequence length="329" mass="35914">MIPRASLFLLLLLLTGCTNPQSALNAEGSSALALKDLILLIVLVCTLIWLAVVGFLLWSLTRRREAARQDPQTERRMRRSVYTALAITALIVAGLTLASFNATRHLDAGEGPEVVIRVKAQQWWWQFTYPNADGEPAFQSANELHIPVGRRIRLELEALDVVHSLWIPSLAGKLDMIPGRKNILTLQALRPGTYRGQCAEFCGLQHSHMAFAVVAETAADYQRWWLAQAAPASLPQTEEARAGQAVFMAKPCAACHTIRGTEARGSTGPDLTHVGSRATIGAGLLERTRGSLAAWIADPQTLKPGNNMPLVPLSSDELRQVSAYLDALK</sequence>
<dbReference type="InterPro" id="IPR009056">
    <property type="entry name" value="Cyt_c-like_dom"/>
</dbReference>
<evidence type="ECO:0000256" key="14">
    <source>
        <dbReference type="ARBA" id="ARBA00023136"/>
    </source>
</evidence>
<keyword evidence="12 18" id="KW-0408">Iron</keyword>
<proteinExistence type="inferred from homology"/>
<evidence type="ECO:0000256" key="13">
    <source>
        <dbReference type="ARBA" id="ARBA00023008"/>
    </source>
</evidence>
<dbReference type="InterPro" id="IPR036909">
    <property type="entry name" value="Cyt_c-like_dom_sf"/>
</dbReference>
<name>A0A1Q9ARC6_9HYPH</name>
<comment type="function">
    <text evidence="15">Subunits I and II form the functional core of the enzyme complex. Electrons originating in cytochrome c are transferred via heme a and Cu(A) to the binuclear center formed by heme a3 and Cu(B).</text>
</comment>
<evidence type="ECO:0000256" key="10">
    <source>
        <dbReference type="ARBA" id="ARBA00022982"/>
    </source>
</evidence>
<dbReference type="NCBIfam" id="TIGR02866">
    <property type="entry name" value="CoxB"/>
    <property type="match status" value="1"/>
</dbReference>
<dbReference type="GO" id="GO:0020037">
    <property type="term" value="F:heme binding"/>
    <property type="evidence" value="ECO:0007669"/>
    <property type="project" value="InterPro"/>
</dbReference>
<dbReference type="Gene3D" id="1.10.287.90">
    <property type="match status" value="1"/>
</dbReference>
<keyword evidence="23" id="KW-1185">Reference proteome</keyword>
<keyword evidence="6" id="KW-0679">Respiratory chain</keyword>
<keyword evidence="5 18" id="KW-0349">Heme</keyword>
<dbReference type="InterPro" id="IPR036257">
    <property type="entry name" value="Cyt_c_oxidase_su2_TM_sf"/>
</dbReference>
<comment type="similarity">
    <text evidence="2">Belongs to the cytochrome c oxidase subunit 2 family.</text>
</comment>
<dbReference type="GO" id="GO:0016020">
    <property type="term" value="C:membrane"/>
    <property type="evidence" value="ECO:0007669"/>
    <property type="project" value="UniProtKB-SubCell"/>
</dbReference>
<feature type="domain" description="Cytochrome c" evidence="21">
    <location>
        <begin position="238"/>
        <end position="329"/>
    </location>
</feature>
<keyword evidence="11 19" id="KW-1133">Transmembrane helix</keyword>
<dbReference type="EC" id="7.1.1.9" evidence="3"/>
<dbReference type="GO" id="GO:0005507">
    <property type="term" value="F:copper ion binding"/>
    <property type="evidence" value="ECO:0007669"/>
    <property type="project" value="InterPro"/>
</dbReference>
<evidence type="ECO:0000256" key="9">
    <source>
        <dbReference type="ARBA" id="ARBA00022967"/>
    </source>
</evidence>
<keyword evidence="7 19" id="KW-0812">Transmembrane</keyword>
<evidence type="ECO:0000256" key="19">
    <source>
        <dbReference type="SAM" id="Phobius"/>
    </source>
</evidence>
<evidence type="ECO:0000256" key="3">
    <source>
        <dbReference type="ARBA" id="ARBA00012949"/>
    </source>
</evidence>
<dbReference type="GO" id="GO:0016491">
    <property type="term" value="F:oxidoreductase activity"/>
    <property type="evidence" value="ECO:0007669"/>
    <property type="project" value="InterPro"/>
</dbReference>
<dbReference type="InterPro" id="IPR014222">
    <property type="entry name" value="Cyt_c_oxidase_su2"/>
</dbReference>
<dbReference type="PROSITE" id="PS51007">
    <property type="entry name" value="CYTC"/>
    <property type="match status" value="1"/>
</dbReference>
<evidence type="ECO:0000256" key="6">
    <source>
        <dbReference type="ARBA" id="ARBA00022660"/>
    </source>
</evidence>
<dbReference type="PROSITE" id="PS50857">
    <property type="entry name" value="COX2_CUA"/>
    <property type="match status" value="1"/>
</dbReference>
<dbReference type="CDD" id="cd04213">
    <property type="entry name" value="CuRO_CcO_Caa3_II"/>
    <property type="match status" value="1"/>
</dbReference>
<dbReference type="EMBL" id="MKIP01000059">
    <property type="protein sequence ID" value="OLP57929.1"/>
    <property type="molecule type" value="Genomic_DNA"/>
</dbReference>
<dbReference type="InterPro" id="IPR045187">
    <property type="entry name" value="CcO_II"/>
</dbReference>
<dbReference type="InterPro" id="IPR008972">
    <property type="entry name" value="Cupredoxin"/>
</dbReference>
<keyword evidence="14 19" id="KW-0472">Membrane</keyword>
<dbReference type="InterPro" id="IPR034236">
    <property type="entry name" value="CuRO_CcO_Caa3_II"/>
</dbReference>
<evidence type="ECO:0000313" key="22">
    <source>
        <dbReference type="EMBL" id="OLP57929.1"/>
    </source>
</evidence>
<keyword evidence="10" id="KW-0249">Electron transport</keyword>
<evidence type="ECO:0000256" key="16">
    <source>
        <dbReference type="ARBA" id="ARBA00031399"/>
    </source>
</evidence>
<keyword evidence="13" id="KW-0186">Copper</keyword>
<dbReference type="SUPFAM" id="SSF46626">
    <property type="entry name" value="Cytochrome c"/>
    <property type="match status" value="1"/>
</dbReference>
<evidence type="ECO:0000256" key="12">
    <source>
        <dbReference type="ARBA" id="ARBA00023004"/>
    </source>
</evidence>
<dbReference type="AlphaFoldDB" id="A0A1Q9ARC6"/>
<feature type="domain" description="Cytochrome oxidase subunit II copper A binding" evidence="20">
    <location>
        <begin position="111"/>
        <end position="227"/>
    </location>
</feature>
<dbReference type="PROSITE" id="PS00078">
    <property type="entry name" value="COX2"/>
    <property type="match status" value="1"/>
</dbReference>
<dbReference type="GO" id="GO:0042773">
    <property type="term" value="P:ATP synthesis coupled electron transport"/>
    <property type="evidence" value="ECO:0007669"/>
    <property type="project" value="TreeGrafter"/>
</dbReference>
<organism evidence="22 23">
    <name type="scientific">Xaviernesmea oryzae</name>
    <dbReference type="NCBI Taxonomy" id="464029"/>
    <lineage>
        <taxon>Bacteria</taxon>
        <taxon>Pseudomonadati</taxon>
        <taxon>Pseudomonadota</taxon>
        <taxon>Alphaproteobacteria</taxon>
        <taxon>Hyphomicrobiales</taxon>
        <taxon>Rhizobiaceae</taxon>
        <taxon>Rhizobium/Agrobacterium group</taxon>
        <taxon>Xaviernesmea</taxon>
    </lineage>
</organism>
<dbReference type="InterPro" id="IPR001505">
    <property type="entry name" value="Copper_CuA"/>
</dbReference>
<evidence type="ECO:0000259" key="21">
    <source>
        <dbReference type="PROSITE" id="PS51007"/>
    </source>
</evidence>